<evidence type="ECO:0000313" key="1">
    <source>
        <dbReference type="EMBL" id="PRX54395.1"/>
    </source>
</evidence>
<accession>A0A2T0MAA8</accession>
<reference evidence="1 2" key="1">
    <citation type="submission" date="2018-03" db="EMBL/GenBank/DDBJ databases">
        <title>Genomic Encyclopedia of Archaeal and Bacterial Type Strains, Phase II (KMG-II): from individual species to whole genera.</title>
        <authorList>
            <person name="Goeker M."/>
        </authorList>
    </citation>
    <scope>NUCLEOTIDE SEQUENCE [LARGE SCALE GENOMIC DNA]</scope>
    <source>
        <strain evidence="1 2">DSM 25027</strain>
    </source>
</reference>
<sequence length="48" mass="5623">MENDIELIYKEVQKLPHSERRDKVLMMLAILYSSSQTKPQNKSTSVEN</sequence>
<proteinExistence type="predicted"/>
<comment type="caution">
    <text evidence="1">The sequence shown here is derived from an EMBL/GenBank/DDBJ whole genome shotgun (WGS) entry which is preliminary data.</text>
</comment>
<dbReference type="EMBL" id="PVYX01000002">
    <property type="protein sequence ID" value="PRX54395.1"/>
    <property type="molecule type" value="Genomic_DNA"/>
</dbReference>
<dbReference type="Proteomes" id="UP000237640">
    <property type="component" value="Unassembled WGS sequence"/>
</dbReference>
<organism evidence="1 2">
    <name type="scientific">Flagellimonas meridianipacifica</name>
    <dbReference type="NCBI Taxonomy" id="1080225"/>
    <lineage>
        <taxon>Bacteria</taxon>
        <taxon>Pseudomonadati</taxon>
        <taxon>Bacteroidota</taxon>
        <taxon>Flavobacteriia</taxon>
        <taxon>Flavobacteriales</taxon>
        <taxon>Flavobacteriaceae</taxon>
        <taxon>Flagellimonas</taxon>
    </lineage>
</organism>
<name>A0A2T0MAA8_9FLAO</name>
<gene>
    <name evidence="1" type="ORF">CLV81_2796</name>
</gene>
<keyword evidence="2" id="KW-1185">Reference proteome</keyword>
<protein>
    <submittedName>
        <fullName evidence="1">Uncharacterized protein</fullName>
    </submittedName>
</protein>
<evidence type="ECO:0000313" key="2">
    <source>
        <dbReference type="Proteomes" id="UP000237640"/>
    </source>
</evidence>
<dbReference type="AlphaFoldDB" id="A0A2T0MAA8"/>